<evidence type="ECO:0000313" key="3">
    <source>
        <dbReference type="Proteomes" id="UP000011991"/>
    </source>
</evidence>
<dbReference type="Pfam" id="PF18911">
    <property type="entry name" value="PKD_4"/>
    <property type="match status" value="1"/>
</dbReference>
<proteinExistence type="predicted"/>
<reference evidence="2 3" key="1">
    <citation type="journal article" date="2013" name="Mar. Genomics">
        <title>Expression of sulfatases in Rhodopirellula baltica and the diversity of sulfatases in the genus Rhodopirellula.</title>
        <authorList>
            <person name="Wegner C.E."/>
            <person name="Richter-Heitmann T."/>
            <person name="Klindworth A."/>
            <person name="Klockow C."/>
            <person name="Richter M."/>
            <person name="Achstetter T."/>
            <person name="Glockner F.O."/>
            <person name="Harder J."/>
        </authorList>
    </citation>
    <scope>NUCLEOTIDE SEQUENCE [LARGE SCALE GENOMIC DNA]</scope>
    <source>
        <strain evidence="2 3">SM1</strain>
    </source>
</reference>
<dbReference type="EMBL" id="ANOG01000774">
    <property type="protein sequence ID" value="EMI17620.1"/>
    <property type="molecule type" value="Genomic_DNA"/>
</dbReference>
<dbReference type="InterPro" id="IPR001343">
    <property type="entry name" value="Hemolysn_Ca-bd"/>
</dbReference>
<dbReference type="SUPFAM" id="SSF49299">
    <property type="entry name" value="PKD domain"/>
    <property type="match status" value="1"/>
</dbReference>
<protein>
    <submittedName>
        <fullName evidence="2">Cadherin-related protein</fullName>
    </submittedName>
</protein>
<dbReference type="PATRIC" id="fig|1265738.3.peg.5460"/>
<accession>M5RE07</accession>
<dbReference type="Proteomes" id="UP000011991">
    <property type="component" value="Unassembled WGS sequence"/>
</dbReference>
<dbReference type="AlphaFoldDB" id="M5RE07"/>
<dbReference type="InterPro" id="IPR011049">
    <property type="entry name" value="Serralysin-like_metalloprot_C"/>
</dbReference>
<organism evidence="2 3">
    <name type="scientific">Rhodopirellula maiorica SM1</name>
    <dbReference type="NCBI Taxonomy" id="1265738"/>
    <lineage>
        <taxon>Bacteria</taxon>
        <taxon>Pseudomonadati</taxon>
        <taxon>Planctomycetota</taxon>
        <taxon>Planctomycetia</taxon>
        <taxon>Pirellulales</taxon>
        <taxon>Pirellulaceae</taxon>
        <taxon>Novipirellula</taxon>
    </lineage>
</organism>
<dbReference type="PRINTS" id="PR00313">
    <property type="entry name" value="CABNDNGRPT"/>
</dbReference>
<dbReference type="Gene3D" id="2.60.40.10">
    <property type="entry name" value="Immunoglobulins"/>
    <property type="match status" value="2"/>
</dbReference>
<comment type="caution">
    <text evidence="2">The sequence shown here is derived from an EMBL/GenBank/DDBJ whole genome shotgun (WGS) entry which is preliminary data.</text>
</comment>
<name>M5RE07_9BACT</name>
<sequence length="397" mass="41634">MSILENGLVTLTSTFDDPGIADSHSVVIDWGDGSPTTPIQLDDGERSFTASHRYLDDAPSNTPSDDYAVIVRVTDDDGDHGYGEATVTVDNVAPEILAFTGTATLTQPASESDVITVSGLFRDLGSLDTHSASIDWGDGTHSVATMLQSDGEFTAEHVYGTAGIFDITVTLSDDDTGTDVATTTAVVSGVGIVGEQLYIVGTSGDDHVTINQQGNGTLKVHADFLTNGNFVTVPAADVGQIVAYLLDGDDTLNMAGNIELPSILNGGAGNDQLKAGRGPVVMLGGAGDDELHGGKGRNVIIGGLDEDRLKGGKDDDVLIGGTTTIDDDEDAIWTLLAAWSSNGSYDDRVTAIDSLFTVMDDSQQDELEGHSGRDLFYSGLNDTLKDVKTKKDVEQVR</sequence>
<dbReference type="CDD" id="cd00146">
    <property type="entry name" value="PKD"/>
    <property type="match status" value="1"/>
</dbReference>
<dbReference type="SUPFAM" id="SSF51120">
    <property type="entry name" value="beta-Roll"/>
    <property type="match status" value="1"/>
</dbReference>
<evidence type="ECO:0000259" key="1">
    <source>
        <dbReference type="PROSITE" id="PS50093"/>
    </source>
</evidence>
<dbReference type="InterPro" id="IPR000601">
    <property type="entry name" value="PKD_dom"/>
</dbReference>
<evidence type="ECO:0000313" key="2">
    <source>
        <dbReference type="EMBL" id="EMI17620.1"/>
    </source>
</evidence>
<dbReference type="InterPro" id="IPR035986">
    <property type="entry name" value="PKD_dom_sf"/>
</dbReference>
<dbReference type="PROSITE" id="PS50093">
    <property type="entry name" value="PKD"/>
    <property type="match status" value="1"/>
</dbReference>
<gene>
    <name evidence="2" type="ORF">RMSM_05455</name>
</gene>
<dbReference type="InterPro" id="IPR013783">
    <property type="entry name" value="Ig-like_fold"/>
</dbReference>
<dbReference type="Pfam" id="PF00353">
    <property type="entry name" value="HemolysinCabind"/>
    <property type="match status" value="1"/>
</dbReference>
<feature type="domain" description="PKD" evidence="1">
    <location>
        <begin position="135"/>
        <end position="187"/>
    </location>
</feature>
<dbReference type="GO" id="GO:0005509">
    <property type="term" value="F:calcium ion binding"/>
    <property type="evidence" value="ECO:0007669"/>
    <property type="project" value="InterPro"/>
</dbReference>
<keyword evidence="3" id="KW-1185">Reference proteome</keyword>